<proteinExistence type="predicted"/>
<keyword evidence="3" id="KW-1185">Reference proteome</keyword>
<dbReference type="InterPro" id="IPR036850">
    <property type="entry name" value="NDK-like_dom_sf"/>
</dbReference>
<dbReference type="Pfam" id="PF00334">
    <property type="entry name" value="NDK"/>
    <property type="match status" value="1"/>
</dbReference>
<feature type="domain" description="Nucleoside diphosphate kinase-like" evidence="1">
    <location>
        <begin position="57"/>
        <end position="196"/>
    </location>
</feature>
<evidence type="ECO:0000313" key="3">
    <source>
        <dbReference type="Proteomes" id="UP000653674"/>
    </source>
</evidence>
<protein>
    <recommendedName>
        <fullName evidence="1">Nucleoside diphosphate kinase-like domain-containing protein</fullName>
    </recommendedName>
</protein>
<name>A0A8J3PMJ7_9ACTN</name>
<dbReference type="RefSeq" id="WP_168079532.1">
    <property type="nucleotide sequence ID" value="NZ_BAAAQJ010000005.1"/>
</dbReference>
<evidence type="ECO:0000313" key="2">
    <source>
        <dbReference type="EMBL" id="GIG74972.1"/>
    </source>
</evidence>
<organism evidence="2 3">
    <name type="scientific">Planosporangium flavigriseum</name>
    <dbReference type="NCBI Taxonomy" id="373681"/>
    <lineage>
        <taxon>Bacteria</taxon>
        <taxon>Bacillati</taxon>
        <taxon>Actinomycetota</taxon>
        <taxon>Actinomycetes</taxon>
        <taxon>Micromonosporales</taxon>
        <taxon>Micromonosporaceae</taxon>
        <taxon>Planosporangium</taxon>
    </lineage>
</organism>
<dbReference type="InterPro" id="IPR034907">
    <property type="entry name" value="NDK-like_dom"/>
</dbReference>
<dbReference type="AlphaFoldDB" id="A0A8J3PMJ7"/>
<reference evidence="2" key="1">
    <citation type="submission" date="2021-01" db="EMBL/GenBank/DDBJ databases">
        <title>Whole genome shotgun sequence of Planosporangium flavigriseum NBRC 105377.</title>
        <authorList>
            <person name="Komaki H."/>
            <person name="Tamura T."/>
        </authorList>
    </citation>
    <scope>NUCLEOTIDE SEQUENCE</scope>
    <source>
        <strain evidence="2">NBRC 105377</strain>
    </source>
</reference>
<evidence type="ECO:0000259" key="1">
    <source>
        <dbReference type="Pfam" id="PF00334"/>
    </source>
</evidence>
<gene>
    <name evidence="2" type="ORF">Pfl04_33760</name>
</gene>
<sequence length="333" mass="37006">MSAQLISSPSPCDAERALCAVHHKYEAFMAEAYLRQGLRDIRDVLGDAGSPLMQRVAMIIIKPEAVVGGRAVPIIEFLESHAFVPILFRRVQLTRNLINTIWRYQWNVATLDRLDLAESLYCAGEGVLVICRDDLFDNETPAPVRLRKLKGPAQPELRTPGHLRTAIAAPNRTMSMVHACDEPVDLIRETSILFERVDRRQLYSEIGAGYRGTKSSELLKAIQEMASLGEANDLSYESSLLRLRDLVAPASFNRLIEMIDPSGPKGRHWRPSWIEIEELVRTTAPALSVWDRMVIGATLIEHDEPGSVCTIDDDGVAHWAAGLGVILPLPNGI</sequence>
<dbReference type="EMBL" id="BONU01000024">
    <property type="protein sequence ID" value="GIG74972.1"/>
    <property type="molecule type" value="Genomic_DNA"/>
</dbReference>
<comment type="caution">
    <text evidence="2">The sequence shown here is derived from an EMBL/GenBank/DDBJ whole genome shotgun (WGS) entry which is preliminary data.</text>
</comment>
<dbReference type="Gene3D" id="3.30.70.141">
    <property type="entry name" value="Nucleoside diphosphate kinase-like domain"/>
    <property type="match status" value="1"/>
</dbReference>
<accession>A0A8J3PMJ7</accession>
<dbReference type="Proteomes" id="UP000653674">
    <property type="component" value="Unassembled WGS sequence"/>
</dbReference>
<dbReference type="SUPFAM" id="SSF54919">
    <property type="entry name" value="Nucleoside diphosphate kinase, NDK"/>
    <property type="match status" value="1"/>
</dbReference>